<dbReference type="Proteomes" id="UP000011134">
    <property type="component" value="Unassembled WGS sequence"/>
</dbReference>
<name>L8JD43_9GAMM</name>
<evidence type="ECO:0000313" key="3">
    <source>
        <dbReference type="Proteomes" id="UP000011134"/>
    </source>
</evidence>
<feature type="domain" description="YjiS-like" evidence="1">
    <location>
        <begin position="26"/>
        <end position="50"/>
    </location>
</feature>
<dbReference type="AlphaFoldDB" id="L8JD43"/>
<gene>
    <name evidence="2" type="ORF">C942_00390</name>
</gene>
<dbReference type="Pfam" id="PF06568">
    <property type="entry name" value="YjiS-like"/>
    <property type="match status" value="1"/>
</dbReference>
<reference evidence="2 3" key="1">
    <citation type="submission" date="2012-12" db="EMBL/GenBank/DDBJ databases">
        <title>Genome Assembly of Photobacterium sp. AK15.</title>
        <authorList>
            <person name="Khatri I."/>
            <person name="Vaidya B."/>
            <person name="Srinivas T.N.R."/>
            <person name="Subramanian S."/>
            <person name="Pinnaka A."/>
        </authorList>
    </citation>
    <scope>NUCLEOTIDE SEQUENCE [LARGE SCALE GENOMIC DNA]</scope>
    <source>
        <strain evidence="2 3">AK15</strain>
    </source>
</reference>
<sequence length="81" mass="9765">MRQSFYLRIAVLLVRLDVQREDAAWRREHRRIRLHLPHLSDHLLTDIGVGKDQRIASSLISSRESRFVRHLRREQKSRLIT</sequence>
<dbReference type="RefSeq" id="WP_007464891.1">
    <property type="nucleotide sequence ID" value="NZ_AMZO01000011.1"/>
</dbReference>
<dbReference type="InterPro" id="IPR009506">
    <property type="entry name" value="YjiS-like"/>
</dbReference>
<comment type="caution">
    <text evidence="2">The sequence shown here is derived from an EMBL/GenBank/DDBJ whole genome shotgun (WGS) entry which is preliminary data.</text>
</comment>
<organism evidence="2 3">
    <name type="scientific">Photobacterium marinum</name>
    <dbReference type="NCBI Taxonomy" id="1056511"/>
    <lineage>
        <taxon>Bacteria</taxon>
        <taxon>Pseudomonadati</taxon>
        <taxon>Pseudomonadota</taxon>
        <taxon>Gammaproteobacteria</taxon>
        <taxon>Vibrionales</taxon>
        <taxon>Vibrionaceae</taxon>
        <taxon>Photobacterium</taxon>
    </lineage>
</organism>
<dbReference type="EMBL" id="AMZO01000011">
    <property type="protein sequence ID" value="ELR66203.1"/>
    <property type="molecule type" value="Genomic_DNA"/>
</dbReference>
<dbReference type="PATRIC" id="fig|1056511.3.peg.1875"/>
<proteinExistence type="predicted"/>
<evidence type="ECO:0000259" key="1">
    <source>
        <dbReference type="Pfam" id="PF06568"/>
    </source>
</evidence>
<accession>L8JD43</accession>
<protein>
    <recommendedName>
        <fullName evidence="1">YjiS-like domain-containing protein</fullName>
    </recommendedName>
</protein>
<keyword evidence="3" id="KW-1185">Reference proteome</keyword>
<evidence type="ECO:0000313" key="2">
    <source>
        <dbReference type="EMBL" id="ELR66203.1"/>
    </source>
</evidence>
<dbReference type="OrthoDB" id="5828826at2"/>